<feature type="transmembrane region" description="Helical" evidence="1">
    <location>
        <begin position="49"/>
        <end position="69"/>
    </location>
</feature>
<dbReference type="AlphaFoldDB" id="A0A1I3BY26"/>
<organism evidence="2 3">
    <name type="scientific">Selenomonas ruminantium</name>
    <dbReference type="NCBI Taxonomy" id="971"/>
    <lineage>
        <taxon>Bacteria</taxon>
        <taxon>Bacillati</taxon>
        <taxon>Bacillota</taxon>
        <taxon>Negativicutes</taxon>
        <taxon>Selenomonadales</taxon>
        <taxon>Selenomonadaceae</taxon>
        <taxon>Selenomonas</taxon>
    </lineage>
</organism>
<proteinExistence type="predicted"/>
<accession>A0A1I3BY26</accession>
<dbReference type="OrthoDB" id="1092346at2"/>
<protein>
    <submittedName>
        <fullName evidence="2">Uncharacterized protein</fullName>
    </submittedName>
</protein>
<feature type="transmembrane region" description="Helical" evidence="1">
    <location>
        <begin position="75"/>
        <end position="94"/>
    </location>
</feature>
<name>A0A1I3BY26_SELRU</name>
<keyword evidence="1" id="KW-0812">Transmembrane</keyword>
<keyword evidence="1" id="KW-1133">Transmembrane helix</keyword>
<dbReference type="Gene3D" id="3.40.50.2000">
    <property type="entry name" value="Glycogen Phosphorylase B"/>
    <property type="match status" value="1"/>
</dbReference>
<sequence>MKFKVFYGVSIKYETDTWLHEELSRYGDTTVVNVSDFWLHVRRWRPRSIWGQFLQVFIAVCQSIILLVNTEKTDIIVTRSHAVGLIFMFIVNVLHINRRLVSYNWIDIPKRRYAKLARMALNKDNFIPIMNDEKIIGVIRKKLNLNNEMLGVYIPDTYDTKDEFLTPVYKEEKYVFSGGINNRDWGILLQTALLNPQIEFRLVVNKYLWKYDSVPANVKIYFDLPIYEYNAMMRKAYICVVPLKEDRVSGLINIIKSHQYGIPCVTALMDCTEKYYPLNLRPMYLYRVGDVDALSEKIQNLYMLEKSEYLKATLKLQEYLKIEFSPRKLVKRLIEYLQEKSWITDDEKYG</sequence>
<dbReference type="EMBL" id="FOQK01000002">
    <property type="protein sequence ID" value="SFH67113.1"/>
    <property type="molecule type" value="Genomic_DNA"/>
</dbReference>
<evidence type="ECO:0000313" key="2">
    <source>
        <dbReference type="EMBL" id="SFH67113.1"/>
    </source>
</evidence>
<dbReference type="RefSeq" id="WP_075441658.1">
    <property type="nucleotide sequence ID" value="NZ_FOQK01000002.1"/>
</dbReference>
<evidence type="ECO:0000256" key="1">
    <source>
        <dbReference type="SAM" id="Phobius"/>
    </source>
</evidence>
<gene>
    <name evidence="2" type="ORF">SAMN04487861_1024</name>
</gene>
<keyword evidence="1" id="KW-0472">Membrane</keyword>
<dbReference type="Proteomes" id="UP000183639">
    <property type="component" value="Unassembled WGS sequence"/>
</dbReference>
<evidence type="ECO:0000313" key="3">
    <source>
        <dbReference type="Proteomes" id="UP000183639"/>
    </source>
</evidence>
<reference evidence="2 3" key="1">
    <citation type="submission" date="2016-10" db="EMBL/GenBank/DDBJ databases">
        <authorList>
            <person name="de Groot N.N."/>
        </authorList>
    </citation>
    <scope>NUCLEOTIDE SEQUENCE [LARGE SCALE GENOMIC DNA]</scope>
    <source>
        <strain evidence="2 3">Z108</strain>
    </source>
</reference>